<comment type="caution">
    <text evidence="2">The sequence shown here is derived from an EMBL/GenBank/DDBJ whole genome shotgun (WGS) entry which is preliminary data.</text>
</comment>
<gene>
    <name evidence="2" type="ORF">EHV10_04845</name>
</gene>
<dbReference type="SUPFAM" id="SSF54001">
    <property type="entry name" value="Cysteine proteinases"/>
    <property type="match status" value="1"/>
</dbReference>
<evidence type="ECO:0000259" key="1">
    <source>
        <dbReference type="SMART" id="SM00460"/>
    </source>
</evidence>
<dbReference type="PANTHER" id="PTHR35532:SF5">
    <property type="entry name" value="CARBOHYDRATE-BINDING DOMAIN-CONTAINING PROTEIN"/>
    <property type="match status" value="1"/>
</dbReference>
<dbReference type="SMART" id="SM00460">
    <property type="entry name" value="TGc"/>
    <property type="match status" value="1"/>
</dbReference>
<accession>A0A3P3QZV1</accession>
<dbReference type="Gene3D" id="3.10.620.30">
    <property type="match status" value="1"/>
</dbReference>
<dbReference type="EMBL" id="RRCO01000002">
    <property type="protein sequence ID" value="RRJ25873.1"/>
    <property type="molecule type" value="Genomic_DNA"/>
</dbReference>
<evidence type="ECO:0000313" key="3">
    <source>
        <dbReference type="Proteomes" id="UP000272490"/>
    </source>
</evidence>
<reference evidence="2 3" key="1">
    <citation type="submission" date="2018-11" db="EMBL/GenBank/DDBJ databases">
        <title>Genome sequencing of Lachnoanaerobaculum sp. KCOM 2030 (= ChDC B114).</title>
        <authorList>
            <person name="Kook J.-K."/>
            <person name="Park S.-N."/>
            <person name="Lim Y.K."/>
        </authorList>
    </citation>
    <scope>NUCLEOTIDE SEQUENCE [LARGE SCALE GENOMIC DNA]</scope>
    <source>
        <strain evidence="2 3">KCOM 2030</strain>
    </source>
</reference>
<keyword evidence="3" id="KW-1185">Reference proteome</keyword>
<dbReference type="Proteomes" id="UP000272490">
    <property type="component" value="Unassembled WGS sequence"/>
</dbReference>
<dbReference type="Pfam" id="PF01841">
    <property type="entry name" value="Transglut_core"/>
    <property type="match status" value="1"/>
</dbReference>
<dbReference type="AlphaFoldDB" id="A0A3P3QZV1"/>
<sequence length="779" mass="90437">MCEYFIEMVDRLKNHPFADSIKSFILSFEDEELKKYLSFLYLHMPYADIANVDKEVILDYAKSGVNLRNTLCKDLDEDIFLNYVLFHRIGSEKIVANRTFFYDLIKDMLGESETENILKLNYFCGKNVTYRTTDIRTLDPITVYKSSFGRCGEESIFAVSVFRAAGIPARQIYVPLWAHCDDNHAWVEVYVDNDWHYLGACEPEEILDKGWFDDASARSMIVKNILYGNIKKESKDYLGLNAGLYEINQTKRYADTKHIKIYLYAGDKILSNFDFNICLMNFSMFSPIIKARTDESGLYETDIGIGHIFLSMFIEKNYIIPIDLKENNVFYVDINDFAPKYNEYKEIFINVPQASTRNRKKSPKKRESEYKIKEFPNDTVRKTAVSEGMDKLWNILSEKDKRDISIEVLRDCFDSKNIYNVNREIYLNYIQNPKVYFENLTPCRHVFRDKFTDIESLLEFVKGISLTREKPITEAMGVYKTRISNALSVKIFAVNVLRSMGIASKLVNADVYIYENEEFRLLSELSKILDTLKYIDSCCIREELTNTKMSHLHIEGDLSGFGESFSISKFDSFENNLISLDKSSIKEHMELPAGEYVLATQNRLPNGNICAKYNILNLEPDTENKVKLEYMQADINDMLSEFILPRELEERLNISDDNDKIRLIMWMKEEEEPSQHIANDLLIKEDLLKNMKLDLIFTNEFENKDSAINELLKKSLYNNVHTNFGEDLQEAFGRSTFVNHETLPIVALCKGKKAVYAFSGYQVGSGNLIEKISELIEEK</sequence>
<dbReference type="InterPro" id="IPR038765">
    <property type="entry name" value="Papain-like_cys_pep_sf"/>
</dbReference>
<feature type="domain" description="Transglutaminase-like" evidence="1">
    <location>
        <begin position="143"/>
        <end position="202"/>
    </location>
</feature>
<proteinExistence type="predicted"/>
<dbReference type="PANTHER" id="PTHR35532">
    <property type="entry name" value="SIMILAR TO POLYHYDROXYALKANOATE DEPOLYMERASE"/>
    <property type="match status" value="1"/>
</dbReference>
<dbReference type="OrthoDB" id="9787782at2"/>
<name>A0A3P3QZV1_9FIRM</name>
<dbReference type="InterPro" id="IPR002931">
    <property type="entry name" value="Transglutaminase-like"/>
</dbReference>
<dbReference type="RefSeq" id="WP_128673688.1">
    <property type="nucleotide sequence ID" value="NZ_RRCO01000002.1"/>
</dbReference>
<protein>
    <submittedName>
        <fullName evidence="2">Transglutaminase domain-containing protein</fullName>
    </submittedName>
</protein>
<evidence type="ECO:0000313" key="2">
    <source>
        <dbReference type="EMBL" id="RRJ25873.1"/>
    </source>
</evidence>
<organism evidence="2 3">
    <name type="scientific">Lachnoanaerobaculum gingivalis</name>
    <dbReference type="NCBI Taxonomy" id="2490855"/>
    <lineage>
        <taxon>Bacteria</taxon>
        <taxon>Bacillati</taxon>
        <taxon>Bacillota</taxon>
        <taxon>Clostridia</taxon>
        <taxon>Lachnospirales</taxon>
        <taxon>Lachnospiraceae</taxon>
        <taxon>Lachnoanaerobaculum</taxon>
    </lineage>
</organism>